<feature type="region of interest" description="Disordered" evidence="5">
    <location>
        <begin position="331"/>
        <end position="420"/>
    </location>
</feature>
<feature type="compositionally biased region" description="Polar residues" evidence="5">
    <location>
        <begin position="154"/>
        <end position="174"/>
    </location>
</feature>
<evidence type="ECO:0000256" key="1">
    <source>
        <dbReference type="ARBA" id="ARBA00022723"/>
    </source>
</evidence>
<dbReference type="SMART" id="SM00249">
    <property type="entry name" value="PHD"/>
    <property type="match status" value="1"/>
</dbReference>
<keyword evidence="2 4" id="KW-0863">Zinc-finger</keyword>
<dbReference type="SUPFAM" id="SSF57903">
    <property type="entry name" value="FYVE/PHD zinc finger"/>
    <property type="match status" value="1"/>
</dbReference>
<dbReference type="InterPro" id="IPR008984">
    <property type="entry name" value="SMAD_FHA_dom_sf"/>
</dbReference>
<dbReference type="GeneID" id="5001230"/>
<dbReference type="SUPFAM" id="SSF49879">
    <property type="entry name" value="SMAD/FHA domain"/>
    <property type="match status" value="1"/>
</dbReference>
<dbReference type="Gramene" id="ABO95697">
    <property type="protein sequence ID" value="ABO95697"/>
    <property type="gene ID" value="OSTLU_92541"/>
</dbReference>
<evidence type="ECO:0000313" key="8">
    <source>
        <dbReference type="EMBL" id="ABO95697.1"/>
    </source>
</evidence>
<reference evidence="8 9" key="1">
    <citation type="journal article" date="2007" name="Proc. Natl. Acad. Sci. U.S.A.">
        <title>The tiny eukaryote Ostreococcus provides genomic insights into the paradox of plankton speciation.</title>
        <authorList>
            <person name="Palenik B."/>
            <person name="Grimwood J."/>
            <person name="Aerts A."/>
            <person name="Rouze P."/>
            <person name="Salamov A."/>
            <person name="Putnam N."/>
            <person name="Dupont C."/>
            <person name="Jorgensen R."/>
            <person name="Derelle E."/>
            <person name="Rombauts S."/>
            <person name="Zhou K."/>
            <person name="Otillar R."/>
            <person name="Merchant S.S."/>
            <person name="Podell S."/>
            <person name="Gaasterland T."/>
            <person name="Napoli C."/>
            <person name="Gendler K."/>
            <person name="Manuell A."/>
            <person name="Tai V."/>
            <person name="Vallon O."/>
            <person name="Piganeau G."/>
            <person name="Jancek S."/>
            <person name="Heijde M."/>
            <person name="Jabbari K."/>
            <person name="Bowler C."/>
            <person name="Lohr M."/>
            <person name="Robbens S."/>
            <person name="Werner G."/>
            <person name="Dubchak I."/>
            <person name="Pazour G.J."/>
            <person name="Ren Q."/>
            <person name="Paulsen I."/>
            <person name="Delwiche C."/>
            <person name="Schmutz J."/>
            <person name="Rokhsar D."/>
            <person name="Van de Peer Y."/>
            <person name="Moreau H."/>
            <person name="Grigoriev I.V."/>
        </authorList>
    </citation>
    <scope>NUCLEOTIDE SEQUENCE [LARGE SCALE GENOMIC DNA]</scope>
    <source>
        <strain evidence="8 9">CCE9901</strain>
    </source>
</reference>
<keyword evidence="9" id="KW-1185">Reference proteome</keyword>
<dbReference type="PROSITE" id="PS01359">
    <property type="entry name" value="ZF_PHD_1"/>
    <property type="match status" value="1"/>
</dbReference>
<dbReference type="GO" id="GO:0008270">
    <property type="term" value="F:zinc ion binding"/>
    <property type="evidence" value="ECO:0007669"/>
    <property type="project" value="UniProtKB-KW"/>
</dbReference>
<feature type="compositionally biased region" description="Polar residues" evidence="5">
    <location>
        <begin position="392"/>
        <end position="414"/>
    </location>
</feature>
<evidence type="ECO:0000313" key="9">
    <source>
        <dbReference type="Proteomes" id="UP000001568"/>
    </source>
</evidence>
<dbReference type="PROSITE" id="PS50016">
    <property type="entry name" value="ZF_PHD_2"/>
    <property type="match status" value="1"/>
</dbReference>
<dbReference type="InterPro" id="IPR011011">
    <property type="entry name" value="Znf_FYVE_PHD"/>
</dbReference>
<dbReference type="InterPro" id="IPR019786">
    <property type="entry name" value="Zinc_finger_PHD-type_CS"/>
</dbReference>
<feature type="domain" description="FHA" evidence="6">
    <location>
        <begin position="61"/>
        <end position="110"/>
    </location>
</feature>
<feature type="region of interest" description="Disordered" evidence="5">
    <location>
        <begin position="788"/>
        <end position="824"/>
    </location>
</feature>
<feature type="non-terminal residue" evidence="8">
    <location>
        <position position="1"/>
    </location>
</feature>
<proteinExistence type="predicted"/>
<protein>
    <recommendedName>
        <fullName evidence="10">FHA domain-containing protein</fullName>
    </recommendedName>
</protein>
<dbReference type="PROSITE" id="PS50006">
    <property type="entry name" value="FHA_DOMAIN"/>
    <property type="match status" value="1"/>
</dbReference>
<feature type="compositionally biased region" description="Basic and acidic residues" evidence="5">
    <location>
        <begin position="793"/>
        <end position="808"/>
    </location>
</feature>
<dbReference type="Gene3D" id="2.30.30.1150">
    <property type="match status" value="1"/>
</dbReference>
<sequence>VAPSPHSPSRVRSFTARSASSEERSRCEYHMSIVAQLKRVAGADDDATPLATHGILRDAPFVIGRQHGVDVRFVEAAVSRRHAVFQVVDGKMVLKNMSKLNPVSLNDTILDVETAVTLRHGDVVGIQLSSEEEATFIFEQLADSIARSPLRENGGNTPMSVSPIKGSSNASMKSPASPGGSDENEAPPTQRRSTPRRSMNLGKLTGTPMPSRDILKQVSALKMSETKGDASTKKSPAKASTPKPIDTTLMGRDFDDELCGTPGENVAMTPKSPAKSALKAPENRLAVRPSTIRRRSISFAGAEELEAIKWIAPHNGRVELCGRIAPLALNAPRSPRQRRTPSKSPESATKRLPAPEVLLALPAPESNQSPAKKRRSSISFKAVEDGEENETPEASFTRSGSQMQRNDTPRQKYTASPGMEFTPMGTIGGSDFDEDVDQTASVAAITPLDQSSNLMDRMDFVATPSSEFKRPPAPHNTPVANVAQSPGVEFNLDGFNLFRNTPGSMPQALRGFFEQDDARCDAIIRAVEALEAAAEEDVNVAGELDGALALLPTPPSTTKRVDEWLRTDLMLADVPDDDEGDDEVEVPSITSRAMPSPAKSVIVKCKKRKRREGKSTANGLSMRMQQLHRALALSRRALLKERKRSAALKEMYLELMNTREDVCVQHNPEEAKTPKVAMQINVKEATPQPQKTPRVAMQINVKEATPKTPKVVLNININEPTPQKTAQKVELCKPTMEEEKKSATACCSVCSVVDKCKTLTCDACAVMFHLKCLKPKLTRTPKGPWTCASCPDPAKDTATDAPKRKAADTTEAPPTRSSRRTRRS</sequence>
<evidence type="ECO:0000259" key="6">
    <source>
        <dbReference type="PROSITE" id="PS50006"/>
    </source>
</evidence>
<evidence type="ECO:0008006" key="10">
    <source>
        <dbReference type="Google" id="ProtNLM"/>
    </source>
</evidence>
<dbReference type="Pfam" id="PF00628">
    <property type="entry name" value="PHD"/>
    <property type="match status" value="1"/>
</dbReference>
<organism evidence="8 9">
    <name type="scientific">Ostreococcus lucimarinus (strain CCE9901)</name>
    <dbReference type="NCBI Taxonomy" id="436017"/>
    <lineage>
        <taxon>Eukaryota</taxon>
        <taxon>Viridiplantae</taxon>
        <taxon>Chlorophyta</taxon>
        <taxon>Mamiellophyceae</taxon>
        <taxon>Mamiellales</taxon>
        <taxon>Bathycoccaceae</taxon>
        <taxon>Ostreococcus</taxon>
    </lineage>
</organism>
<dbReference type="OrthoDB" id="498914at2759"/>
<gene>
    <name evidence="8" type="ORF">OSTLU_92541</name>
</gene>
<feature type="domain" description="PHD-type" evidence="7">
    <location>
        <begin position="744"/>
        <end position="793"/>
    </location>
</feature>
<keyword evidence="3" id="KW-0862">Zinc</keyword>
<feature type="compositionally biased region" description="Low complexity" evidence="5">
    <location>
        <begin position="187"/>
        <end position="198"/>
    </location>
</feature>
<dbReference type="InterPro" id="IPR001965">
    <property type="entry name" value="Znf_PHD"/>
</dbReference>
<dbReference type="EMBL" id="CP000584">
    <property type="protein sequence ID" value="ABO95697.1"/>
    <property type="molecule type" value="Genomic_DNA"/>
</dbReference>
<dbReference type="eggNOG" id="KOG0825">
    <property type="taxonomic scope" value="Eukaryota"/>
</dbReference>
<dbReference type="HOGENOM" id="CLU_343760_0_0_1"/>
<evidence type="ECO:0000256" key="3">
    <source>
        <dbReference type="ARBA" id="ARBA00022833"/>
    </source>
</evidence>
<dbReference type="KEGG" id="olu:OSTLU_92541"/>
<dbReference type="InterPro" id="IPR000253">
    <property type="entry name" value="FHA_dom"/>
</dbReference>
<dbReference type="RefSeq" id="XP_001417404.1">
    <property type="nucleotide sequence ID" value="XM_001417367.1"/>
</dbReference>
<dbReference type="Gene3D" id="2.60.200.20">
    <property type="match status" value="1"/>
</dbReference>
<feature type="compositionally biased region" description="Low complexity" evidence="5">
    <location>
        <begin position="233"/>
        <end position="244"/>
    </location>
</feature>
<dbReference type="InterPro" id="IPR019787">
    <property type="entry name" value="Znf_PHD-finger"/>
</dbReference>
<dbReference type="Pfam" id="PF00498">
    <property type="entry name" value="FHA"/>
    <property type="match status" value="1"/>
</dbReference>
<dbReference type="OMA" id="IKWIAPH"/>
<dbReference type="STRING" id="436017.A4RVD8"/>
<evidence type="ECO:0000256" key="5">
    <source>
        <dbReference type="SAM" id="MobiDB-lite"/>
    </source>
</evidence>
<accession>A4RVD8</accession>
<evidence type="ECO:0000256" key="4">
    <source>
        <dbReference type="PROSITE-ProRule" id="PRU00146"/>
    </source>
</evidence>
<dbReference type="Proteomes" id="UP000001568">
    <property type="component" value="Chromosome 4"/>
</dbReference>
<feature type="compositionally biased region" description="Low complexity" evidence="5">
    <location>
        <begin position="352"/>
        <end position="365"/>
    </location>
</feature>
<keyword evidence="1" id="KW-0479">Metal-binding</keyword>
<evidence type="ECO:0000256" key="2">
    <source>
        <dbReference type="ARBA" id="ARBA00022771"/>
    </source>
</evidence>
<dbReference type="SMART" id="SM00240">
    <property type="entry name" value="FHA"/>
    <property type="match status" value="1"/>
</dbReference>
<evidence type="ECO:0000259" key="7">
    <source>
        <dbReference type="PROSITE" id="PS50016"/>
    </source>
</evidence>
<dbReference type="AlphaFoldDB" id="A4RVD8"/>
<feature type="region of interest" description="Disordered" evidence="5">
    <location>
        <begin position="148"/>
        <end position="252"/>
    </location>
</feature>
<name>A4RVD8_OSTLU</name>
<dbReference type="CDD" id="cd00060">
    <property type="entry name" value="FHA"/>
    <property type="match status" value="1"/>
</dbReference>